<gene>
    <name evidence="2" type="ORF">GT347_10890</name>
</gene>
<accession>A0A857J6L5</accession>
<dbReference type="Proteomes" id="UP000464787">
    <property type="component" value="Chromosome"/>
</dbReference>
<dbReference type="Pfam" id="PF19975">
    <property type="entry name" value="DO-GTPase1"/>
    <property type="match status" value="1"/>
</dbReference>
<dbReference type="EMBL" id="CP047650">
    <property type="protein sequence ID" value="QHI98455.1"/>
    <property type="molecule type" value="Genomic_DNA"/>
</dbReference>
<reference evidence="2 3" key="1">
    <citation type="submission" date="2020-01" db="EMBL/GenBank/DDBJ databases">
        <title>Genome sequencing of strain KACC 21265.</title>
        <authorList>
            <person name="Heo J."/>
            <person name="Kim S.-J."/>
            <person name="Kim J.-S."/>
            <person name="Hong S.-B."/>
            <person name="Kwon S.-W."/>
        </authorList>
    </citation>
    <scope>NUCLEOTIDE SEQUENCE [LARGE SCALE GENOMIC DNA]</scope>
    <source>
        <strain evidence="2 3">KACC 21265</strain>
    </source>
</reference>
<organism evidence="2 3">
    <name type="scientific">Xylophilus rhododendri</name>
    <dbReference type="NCBI Taxonomy" id="2697032"/>
    <lineage>
        <taxon>Bacteria</taxon>
        <taxon>Pseudomonadati</taxon>
        <taxon>Pseudomonadota</taxon>
        <taxon>Betaproteobacteria</taxon>
        <taxon>Burkholderiales</taxon>
        <taxon>Xylophilus</taxon>
    </lineage>
</organism>
<feature type="domain" description="Double-GTPase 1" evidence="1">
    <location>
        <begin position="6"/>
        <end position="293"/>
    </location>
</feature>
<evidence type="ECO:0000313" key="3">
    <source>
        <dbReference type="Proteomes" id="UP000464787"/>
    </source>
</evidence>
<dbReference type="AlphaFoldDB" id="A0A857J6L5"/>
<protein>
    <recommendedName>
        <fullName evidence="1">Double-GTPase 1 domain-containing protein</fullName>
    </recommendedName>
</protein>
<evidence type="ECO:0000313" key="2">
    <source>
        <dbReference type="EMBL" id="QHI98455.1"/>
    </source>
</evidence>
<sequence length="297" mass="32670">MESNFVIMGLPASGKSTFLAALWHLVSAGEVKSRLLLDDYDGDLKYLNLIAQAWRTFQKIPRTSQYGGDVNVKIKLLDTHTGSKGVAYFPDLAGEAFDIQVEARQSKPDFVEAVSEDDGILFFIGADLKGDTMSILELNASVPAGASDSVSEISGDQPESDRVGIAQEAEEWSPKAIPAQVRIVQILSDLLCLPFAPRRRRLVIIISAWDLVEARKISPVEWLTECMPLVSQFLRSNEETFRTRIYGVSAQGADLQDADAIKLIAQQPSASRRIRVVGPAETDHDLTAPLVWLLSEE</sequence>
<proteinExistence type="predicted"/>
<evidence type="ECO:0000259" key="1">
    <source>
        <dbReference type="Pfam" id="PF19975"/>
    </source>
</evidence>
<dbReference type="InterPro" id="IPR045530">
    <property type="entry name" value="DO-GTPase1"/>
</dbReference>
<dbReference type="KEGG" id="xyk:GT347_10890"/>
<dbReference type="RefSeq" id="WP_160551972.1">
    <property type="nucleotide sequence ID" value="NZ_CP047650.1"/>
</dbReference>
<keyword evidence="3" id="KW-1185">Reference proteome</keyword>
<name>A0A857J6L5_9BURK</name>